<comment type="similarity">
    <text evidence="17 19">Belongs to the RBR family. Parkin subfamily.</text>
</comment>
<keyword evidence="7" id="KW-0597">Phosphoprotein</keyword>
<evidence type="ECO:0000256" key="2">
    <source>
        <dbReference type="ARBA" id="ARBA00004173"/>
    </source>
</evidence>
<dbReference type="InterPro" id="IPR002867">
    <property type="entry name" value="IBR_dom"/>
</dbReference>
<dbReference type="CDD" id="cd16627">
    <property type="entry name" value="RING-HC_RBR_parkin"/>
    <property type="match status" value="1"/>
</dbReference>
<dbReference type="GO" id="GO:0005829">
    <property type="term" value="C:cytosol"/>
    <property type="evidence" value="ECO:0007669"/>
    <property type="project" value="UniProtKB-SubCell"/>
</dbReference>
<dbReference type="FunFam" id="1.20.120.1750:FF:000009">
    <property type="entry name" value="E3 ubiquitin-protein ligase parkin"/>
    <property type="match status" value="1"/>
</dbReference>
<dbReference type="InterPro" id="IPR047534">
    <property type="entry name" value="BRcat_RBR_parkin"/>
</dbReference>
<sequence>MMYVLDWLLNFIRRVLDTIFARRLTNSLLIFVKTNTGTVVPVGLDSKWEVRDVKEFVAPKLGMAPEELIIIFAGKELQDSELLEEYNLAEQTVLHAVKSRHRSFKRKPRVSTCIEEDEEFNDSKRAAVNFYVYCTSPCANITIGKIRVRCFKCKSGAFTVDGDPKNWNDVLKPKRITGHCEINQCTDGEVGWSEFYFKCSEHVTKGENDEAVALHLIRNNLHDIQCLACTDVRSRVFVYPCDDGHVTCLECFCEYAISRIRERRFVFDYNLGYTLPCPAGCPNSLINQPYHFKVLSKDHFEMYERFATEEYVLNNGGVLCPQPNCGAGILVDDDCDKVSCIKGCGYVFCKKCLQGYHIGECLPKEEQLVIDITGGYSVDPKLVSQSKWDDASKIKIKVSTKPCPKCRTATERDGGCMHMICTRCSFPWCWLCQTEWTRECMGSHWFS</sequence>
<dbReference type="SUPFAM" id="SSF57850">
    <property type="entry name" value="RING/U-box"/>
    <property type="match status" value="2"/>
</dbReference>
<dbReference type="OrthoDB" id="1431934at2759"/>
<dbReference type="PANTHER" id="PTHR11685">
    <property type="entry name" value="RBR FAMILY RING FINGER AND IBR DOMAIN-CONTAINING"/>
    <property type="match status" value="1"/>
</dbReference>
<feature type="active site" evidence="20">
    <location>
        <position position="416"/>
    </location>
</feature>
<dbReference type="EC" id="2.3.2.31" evidence="5 19"/>
<dbReference type="InterPro" id="IPR044066">
    <property type="entry name" value="TRIAD_supradom"/>
</dbReference>
<dbReference type="GO" id="GO:0000151">
    <property type="term" value="C:ubiquitin ligase complex"/>
    <property type="evidence" value="ECO:0007669"/>
    <property type="project" value="UniProtKB-UniRule"/>
</dbReference>
<dbReference type="UniPathway" id="UPA00143"/>
<evidence type="ECO:0000256" key="13">
    <source>
        <dbReference type="ARBA" id="ARBA00022833"/>
    </source>
</evidence>
<dbReference type="InterPro" id="IPR000626">
    <property type="entry name" value="Ubiquitin-like_dom"/>
</dbReference>
<evidence type="ECO:0000256" key="9">
    <source>
        <dbReference type="ARBA" id="ARBA00022723"/>
    </source>
</evidence>
<keyword evidence="11" id="KW-0863">Zinc-finger</keyword>
<dbReference type="CDD" id="cd20340">
    <property type="entry name" value="BRcat_RBR_parkin"/>
    <property type="match status" value="1"/>
</dbReference>
<dbReference type="GO" id="GO:0061630">
    <property type="term" value="F:ubiquitin protein ligase activity"/>
    <property type="evidence" value="ECO:0007669"/>
    <property type="project" value="UniProtKB-EC"/>
</dbReference>
<dbReference type="GO" id="GO:0016567">
    <property type="term" value="P:protein ubiquitination"/>
    <property type="evidence" value="ECO:0007669"/>
    <property type="project" value="UniProtKB-UniRule"/>
</dbReference>
<comment type="subunit">
    <text evidence="19">Forms an E3 ubiquitin ligase complex.</text>
</comment>
<dbReference type="GO" id="GO:0009896">
    <property type="term" value="P:positive regulation of catabolic process"/>
    <property type="evidence" value="ECO:0007669"/>
    <property type="project" value="UniProtKB-ARBA"/>
</dbReference>
<keyword evidence="14 19" id="KW-0832">Ubl conjugation</keyword>
<accession>A0A2H8TQT1</accession>
<dbReference type="InterPro" id="IPR041170">
    <property type="entry name" value="Znf-RING_14"/>
</dbReference>
<evidence type="ECO:0000256" key="4">
    <source>
        <dbReference type="ARBA" id="ARBA00004906"/>
    </source>
</evidence>
<dbReference type="GO" id="GO:0006950">
    <property type="term" value="P:response to stress"/>
    <property type="evidence" value="ECO:0007669"/>
    <property type="project" value="UniProtKB-ARBA"/>
</dbReference>
<evidence type="ECO:0000256" key="15">
    <source>
        <dbReference type="ARBA" id="ARBA00023006"/>
    </source>
</evidence>
<evidence type="ECO:0000256" key="11">
    <source>
        <dbReference type="ARBA" id="ARBA00022771"/>
    </source>
</evidence>
<evidence type="ECO:0000256" key="14">
    <source>
        <dbReference type="ARBA" id="ARBA00022843"/>
    </source>
</evidence>
<evidence type="ECO:0000256" key="6">
    <source>
        <dbReference type="ARBA" id="ARBA00022490"/>
    </source>
</evidence>
<protein>
    <recommendedName>
        <fullName evidence="18 19">E3 ubiquitin-protein ligase parkin</fullName>
        <ecNumber evidence="5 19">2.3.2.31</ecNumber>
    </recommendedName>
</protein>
<keyword evidence="15 19" id="KW-0072">Autophagy</keyword>
<evidence type="ECO:0000313" key="23">
    <source>
        <dbReference type="EMBL" id="MBW16546.1"/>
    </source>
</evidence>
<dbReference type="SUPFAM" id="SSF54236">
    <property type="entry name" value="Ubiquitin-like"/>
    <property type="match status" value="1"/>
</dbReference>
<dbReference type="GO" id="GO:0005739">
    <property type="term" value="C:mitochondrion"/>
    <property type="evidence" value="ECO:0007669"/>
    <property type="project" value="UniProtKB-SubCell"/>
</dbReference>
<evidence type="ECO:0000256" key="17">
    <source>
        <dbReference type="ARBA" id="ARBA00029442"/>
    </source>
</evidence>
<evidence type="ECO:0000256" key="10">
    <source>
        <dbReference type="ARBA" id="ARBA00022737"/>
    </source>
</evidence>
<dbReference type="PRINTS" id="PR01475">
    <property type="entry name" value="PARKIN"/>
</dbReference>
<evidence type="ECO:0000256" key="7">
    <source>
        <dbReference type="ARBA" id="ARBA00022553"/>
    </source>
</evidence>
<dbReference type="InterPro" id="IPR031127">
    <property type="entry name" value="E3_UB_ligase_RBR"/>
</dbReference>
<dbReference type="EMBL" id="GFXV01004741">
    <property type="protein sequence ID" value="MBW16546.1"/>
    <property type="molecule type" value="Transcribed_RNA"/>
</dbReference>
<keyword evidence="13 19" id="KW-0862">Zinc</keyword>
<dbReference type="GO" id="GO:0008270">
    <property type="term" value="F:zinc ion binding"/>
    <property type="evidence" value="ECO:0007669"/>
    <property type="project" value="UniProtKB-KW"/>
</dbReference>
<evidence type="ECO:0000256" key="8">
    <source>
        <dbReference type="ARBA" id="ARBA00022679"/>
    </source>
</evidence>
<dbReference type="Gene3D" id="1.20.120.1750">
    <property type="match status" value="1"/>
</dbReference>
<dbReference type="AlphaFoldDB" id="A0A2H8TQT1"/>
<evidence type="ECO:0000256" key="5">
    <source>
        <dbReference type="ARBA" id="ARBA00012251"/>
    </source>
</evidence>
<dbReference type="PIRSF" id="PIRSF037880">
    <property type="entry name" value="Parkin"/>
    <property type="match status" value="1"/>
</dbReference>
<keyword evidence="9 19" id="KW-0479">Metal-binding</keyword>
<comment type="catalytic activity">
    <reaction evidence="1 19">
        <text>[E2 ubiquitin-conjugating enzyme]-S-ubiquitinyl-L-cysteine + [acceptor protein]-L-lysine = [E2 ubiquitin-conjugating enzyme]-L-cysteine + [acceptor protein]-N(6)-ubiquitinyl-L-lysine.</text>
        <dbReference type="EC" id="2.3.2.31"/>
    </reaction>
</comment>
<keyword evidence="10" id="KW-0677">Repeat</keyword>
<keyword evidence="6" id="KW-0963">Cytoplasm</keyword>
<proteinExistence type="inferred from homology"/>
<dbReference type="CDD" id="cd21382">
    <property type="entry name" value="RING0_parkin"/>
    <property type="match status" value="1"/>
</dbReference>
<keyword evidence="8" id="KW-0808">Transferase</keyword>
<comment type="subcellular location">
    <subcellularLocation>
        <location evidence="3">Cytoplasm</location>
        <location evidence="3">Cytosol</location>
    </subcellularLocation>
    <subcellularLocation>
        <location evidence="2 19">Mitochondrion</location>
    </subcellularLocation>
</comment>
<evidence type="ECO:0000256" key="16">
    <source>
        <dbReference type="ARBA" id="ARBA00023128"/>
    </source>
</evidence>
<evidence type="ECO:0000256" key="19">
    <source>
        <dbReference type="PIRNR" id="PIRNR037880"/>
    </source>
</evidence>
<evidence type="ECO:0000256" key="3">
    <source>
        <dbReference type="ARBA" id="ARBA00004514"/>
    </source>
</evidence>
<dbReference type="InterPro" id="IPR047536">
    <property type="entry name" value="Rcat_RBR_parkin"/>
</dbReference>
<dbReference type="Gene3D" id="2.20.25.20">
    <property type="match status" value="1"/>
</dbReference>
<evidence type="ECO:0000256" key="1">
    <source>
        <dbReference type="ARBA" id="ARBA00001798"/>
    </source>
</evidence>
<feature type="domain" description="RING-type" evidence="22">
    <location>
        <begin position="222"/>
        <end position="447"/>
    </location>
</feature>
<dbReference type="PROSITE" id="PS51873">
    <property type="entry name" value="TRIAD"/>
    <property type="match status" value="1"/>
</dbReference>
<dbReference type="InterPro" id="IPR047535">
    <property type="entry name" value="RING-HC_RBR_parkin"/>
</dbReference>
<dbReference type="Gene3D" id="3.10.20.90">
    <property type="entry name" value="Phosphatidylinositol 3-kinase Catalytic Subunit, Chain A, domain 1"/>
    <property type="match status" value="1"/>
</dbReference>
<dbReference type="PROSITE" id="PS50053">
    <property type="entry name" value="UBIQUITIN_2"/>
    <property type="match status" value="1"/>
</dbReference>
<dbReference type="GO" id="GO:0000423">
    <property type="term" value="P:mitophagy"/>
    <property type="evidence" value="ECO:0007669"/>
    <property type="project" value="UniProtKB-ARBA"/>
</dbReference>
<evidence type="ECO:0000256" key="20">
    <source>
        <dbReference type="PIRSR" id="PIRSR037880-1"/>
    </source>
</evidence>
<evidence type="ECO:0000256" key="12">
    <source>
        <dbReference type="ARBA" id="ARBA00022786"/>
    </source>
</evidence>
<dbReference type="Pfam" id="PF22605">
    <property type="entry name" value="IBR_2"/>
    <property type="match status" value="1"/>
</dbReference>
<keyword evidence="12 19" id="KW-0833">Ubl conjugation pathway</keyword>
<dbReference type="InterPro" id="IPR041565">
    <property type="entry name" value="Parkin_Znf-RING"/>
</dbReference>
<dbReference type="SMART" id="SM00213">
    <property type="entry name" value="UBQ"/>
    <property type="match status" value="1"/>
</dbReference>
<dbReference type="GO" id="GO:0022603">
    <property type="term" value="P:regulation of anatomical structure morphogenesis"/>
    <property type="evidence" value="ECO:0007669"/>
    <property type="project" value="UniProtKB-ARBA"/>
</dbReference>
<dbReference type="Pfam" id="PF00240">
    <property type="entry name" value="ubiquitin"/>
    <property type="match status" value="1"/>
</dbReference>
<comment type="function">
    <text evidence="19">Functions within a multiprotein E3 ubiquitin ligase complex, catalyzing the covalent attachment of ubiquitin moieties onto substrate proteins.</text>
</comment>
<dbReference type="Pfam" id="PF17976">
    <property type="entry name" value="zf-RING_12"/>
    <property type="match status" value="1"/>
</dbReference>
<dbReference type="GO" id="GO:1902532">
    <property type="term" value="P:negative regulation of intracellular signal transduction"/>
    <property type="evidence" value="ECO:0007669"/>
    <property type="project" value="UniProtKB-ARBA"/>
</dbReference>
<evidence type="ECO:0000259" key="21">
    <source>
        <dbReference type="PROSITE" id="PS50053"/>
    </source>
</evidence>
<dbReference type="Pfam" id="PF17978">
    <property type="entry name" value="zf-RING_14"/>
    <property type="match status" value="1"/>
</dbReference>
<reference evidence="23" key="1">
    <citation type="submission" date="2017-10" db="EMBL/GenBank/DDBJ databases">
        <title>Transcriptome Assembly of Sugarcane Aphid Adults.</title>
        <authorList>
            <person name="Scully E.D."/>
            <person name="Palmer N.A."/>
            <person name="Geib S.M."/>
            <person name="Sarath G."/>
            <person name="Sattler S.E."/>
        </authorList>
    </citation>
    <scope>NUCLEOTIDE SEQUENCE</scope>
    <source>
        <tissue evidence="23">Whole body</tissue>
    </source>
</reference>
<dbReference type="InterPro" id="IPR029071">
    <property type="entry name" value="Ubiquitin-like_domsf"/>
</dbReference>
<dbReference type="FunFam" id="2.20.25.20:FF:000008">
    <property type="entry name" value="E3 ubiquitin-protein ligase parkin"/>
    <property type="match status" value="1"/>
</dbReference>
<comment type="pathway">
    <text evidence="4 19">Protein modification; protein ubiquitination.</text>
</comment>
<gene>
    <name evidence="23" type="primary">Park2_1</name>
</gene>
<keyword evidence="16 19" id="KW-0496">Mitochondrion</keyword>
<evidence type="ECO:0000256" key="18">
    <source>
        <dbReference type="ARBA" id="ARBA00029536"/>
    </source>
</evidence>
<feature type="domain" description="Ubiquitin-like" evidence="21">
    <location>
        <begin position="28"/>
        <end position="103"/>
    </location>
</feature>
<dbReference type="InterPro" id="IPR003977">
    <property type="entry name" value="Parkin"/>
</dbReference>
<organism evidence="23">
    <name type="scientific">Melanaphis sacchari</name>
    <dbReference type="NCBI Taxonomy" id="742174"/>
    <lineage>
        <taxon>Eukaryota</taxon>
        <taxon>Metazoa</taxon>
        <taxon>Ecdysozoa</taxon>
        <taxon>Arthropoda</taxon>
        <taxon>Hexapoda</taxon>
        <taxon>Insecta</taxon>
        <taxon>Pterygota</taxon>
        <taxon>Neoptera</taxon>
        <taxon>Paraneoptera</taxon>
        <taxon>Hemiptera</taxon>
        <taxon>Sternorrhyncha</taxon>
        <taxon>Aphidomorpha</taxon>
        <taxon>Aphidoidea</taxon>
        <taxon>Aphididae</taxon>
        <taxon>Aphidini</taxon>
        <taxon>Melanaphis</taxon>
    </lineage>
</organism>
<dbReference type="CDD" id="cd20357">
    <property type="entry name" value="Rcat_RBR_parkin"/>
    <property type="match status" value="1"/>
</dbReference>
<dbReference type="SMART" id="SM00647">
    <property type="entry name" value="IBR"/>
    <property type="match status" value="2"/>
</dbReference>
<evidence type="ECO:0000259" key="22">
    <source>
        <dbReference type="PROSITE" id="PS51873"/>
    </source>
</evidence>
<dbReference type="InterPro" id="IPR054694">
    <property type="entry name" value="Parkin-like_IBR"/>
</dbReference>
<name>A0A2H8TQT1_9HEMI</name>